<dbReference type="Pfam" id="PF00535">
    <property type="entry name" value="Glycos_transf_2"/>
    <property type="match status" value="1"/>
</dbReference>
<evidence type="ECO:0000313" key="5">
    <source>
        <dbReference type="Proteomes" id="UP000573327"/>
    </source>
</evidence>
<evidence type="ECO:0000313" key="4">
    <source>
        <dbReference type="EMBL" id="MBB4947029.1"/>
    </source>
</evidence>
<evidence type="ECO:0000256" key="1">
    <source>
        <dbReference type="ARBA" id="ARBA00006739"/>
    </source>
</evidence>
<comment type="similarity">
    <text evidence="1">Belongs to the glycosyltransferase 2 family.</text>
</comment>
<organism evidence="4 5">
    <name type="scientific">Kitasatospora gansuensis</name>
    <dbReference type="NCBI Taxonomy" id="258050"/>
    <lineage>
        <taxon>Bacteria</taxon>
        <taxon>Bacillati</taxon>
        <taxon>Actinomycetota</taxon>
        <taxon>Actinomycetes</taxon>
        <taxon>Kitasatosporales</taxon>
        <taxon>Streptomycetaceae</taxon>
        <taxon>Kitasatospora</taxon>
    </lineage>
</organism>
<gene>
    <name evidence="4" type="ORF">F4556_002564</name>
</gene>
<comment type="caution">
    <text evidence="4">The sequence shown here is derived from an EMBL/GenBank/DDBJ whole genome shotgun (WGS) entry which is preliminary data.</text>
</comment>
<dbReference type="EMBL" id="JACHJR010000001">
    <property type="protein sequence ID" value="MBB4947029.1"/>
    <property type="molecule type" value="Genomic_DNA"/>
</dbReference>
<feature type="compositionally biased region" description="Basic and acidic residues" evidence="2">
    <location>
        <begin position="265"/>
        <end position="276"/>
    </location>
</feature>
<evidence type="ECO:0000259" key="3">
    <source>
        <dbReference type="Pfam" id="PF00535"/>
    </source>
</evidence>
<proteinExistence type="inferred from homology"/>
<keyword evidence="4" id="KW-0808">Transferase</keyword>
<dbReference type="AlphaFoldDB" id="A0A7W7SAQ8"/>
<dbReference type="PANTHER" id="PTHR48090">
    <property type="entry name" value="UNDECAPRENYL-PHOSPHATE 4-DEOXY-4-FORMAMIDO-L-ARABINOSE TRANSFERASE-RELATED"/>
    <property type="match status" value="1"/>
</dbReference>
<dbReference type="SUPFAM" id="SSF53448">
    <property type="entry name" value="Nucleotide-diphospho-sugar transferases"/>
    <property type="match status" value="1"/>
</dbReference>
<feature type="region of interest" description="Disordered" evidence="2">
    <location>
        <begin position="238"/>
        <end position="276"/>
    </location>
</feature>
<dbReference type="PANTHER" id="PTHR48090:SF7">
    <property type="entry name" value="RFBJ PROTEIN"/>
    <property type="match status" value="1"/>
</dbReference>
<accession>A0A7W7SAQ8</accession>
<dbReference type="RefSeq" id="WP_184914437.1">
    <property type="nucleotide sequence ID" value="NZ_JACHJR010000001.1"/>
</dbReference>
<feature type="domain" description="Glycosyltransferase 2-like" evidence="3">
    <location>
        <begin position="5"/>
        <end position="162"/>
    </location>
</feature>
<dbReference type="GO" id="GO:0016740">
    <property type="term" value="F:transferase activity"/>
    <property type="evidence" value="ECO:0007669"/>
    <property type="project" value="UniProtKB-KW"/>
</dbReference>
<name>A0A7W7SAQ8_9ACTN</name>
<protein>
    <submittedName>
        <fullName evidence="4">Glycosyltransferase involved in cell wall biosynthesis</fullName>
    </submittedName>
</protein>
<sequence length="276" mass="30277">MRRLSVVIPALNEAPNLPTVMANIPVAELAAAGWETEVIVVDNASTDDTAEVAKSLGARVVLQPQRGYGNAYQQGFDAATGDVIATGDADCTYPFDALPELLETLTERDVEFMTTNRLGRENRDAMKRSHTVANHALSALSRRLFRNGLRDSQSGMWIFKRYVWSGLDVRSPGMAFSQEIKNEAARAGYRFLEVPIEYRKRGGEVKLNALPDGMANLRQLFEHRFRRGTAEPAVVPTAAETRQAAAVPAPPLSVPAQGGEPAQPKPDRRSEQYEAV</sequence>
<dbReference type="CDD" id="cd04179">
    <property type="entry name" value="DPM_DPG-synthase_like"/>
    <property type="match status" value="1"/>
</dbReference>
<dbReference type="InterPro" id="IPR050256">
    <property type="entry name" value="Glycosyltransferase_2"/>
</dbReference>
<dbReference type="Proteomes" id="UP000573327">
    <property type="component" value="Unassembled WGS sequence"/>
</dbReference>
<dbReference type="InterPro" id="IPR029044">
    <property type="entry name" value="Nucleotide-diphossugar_trans"/>
</dbReference>
<dbReference type="Gene3D" id="3.90.550.10">
    <property type="entry name" value="Spore Coat Polysaccharide Biosynthesis Protein SpsA, Chain A"/>
    <property type="match status" value="1"/>
</dbReference>
<reference evidence="4 5" key="1">
    <citation type="submission" date="2020-08" db="EMBL/GenBank/DDBJ databases">
        <title>Sequencing the genomes of 1000 actinobacteria strains.</title>
        <authorList>
            <person name="Klenk H.-P."/>
        </authorList>
    </citation>
    <scope>NUCLEOTIDE SEQUENCE [LARGE SCALE GENOMIC DNA]</scope>
    <source>
        <strain evidence="4 5">DSM 44786</strain>
    </source>
</reference>
<evidence type="ECO:0000256" key="2">
    <source>
        <dbReference type="SAM" id="MobiDB-lite"/>
    </source>
</evidence>
<dbReference type="InterPro" id="IPR001173">
    <property type="entry name" value="Glyco_trans_2-like"/>
</dbReference>
<keyword evidence="5" id="KW-1185">Reference proteome</keyword>